<evidence type="ECO:0000313" key="2">
    <source>
        <dbReference type="Proteomes" id="UP000681720"/>
    </source>
</evidence>
<comment type="caution">
    <text evidence="1">The sequence shown here is derived from an EMBL/GenBank/DDBJ whole genome shotgun (WGS) entry which is preliminary data.</text>
</comment>
<gene>
    <name evidence="1" type="ORF">GIL414_LOCUS6332</name>
</gene>
<reference evidence="1" key="1">
    <citation type="submission" date="2021-02" db="EMBL/GenBank/DDBJ databases">
        <authorList>
            <person name="Nowell W R."/>
        </authorList>
    </citation>
    <scope>NUCLEOTIDE SEQUENCE</scope>
</reference>
<sequence>MNETITSSQATRAIATVEILAPHNLMRNNIIAASAATENEPGALDQMPFPLFKAFGLLKKSYALANKRFGLENNICKAILQACGEAVTDNLHNHSSLNICEKRVKYTNQYEC</sequence>
<accession>A0A8S2LDI4</accession>
<dbReference type="AlphaFoldDB" id="A0A8S2LDI4"/>
<dbReference type="Gene3D" id="1.10.275.10">
    <property type="entry name" value="Fumarase/aspartase (N-terminal domain)"/>
    <property type="match status" value="1"/>
</dbReference>
<dbReference type="EMBL" id="CAJOBJ010001791">
    <property type="protein sequence ID" value="CAF3896635.1"/>
    <property type="molecule type" value="Genomic_DNA"/>
</dbReference>
<name>A0A8S2LDI4_9BILA</name>
<proteinExistence type="predicted"/>
<protein>
    <submittedName>
        <fullName evidence="1">Uncharacterized protein</fullName>
    </submittedName>
</protein>
<dbReference type="InterPro" id="IPR024083">
    <property type="entry name" value="Fumarase/histidase_N"/>
</dbReference>
<organism evidence="1 2">
    <name type="scientific">Rotaria magnacalcarata</name>
    <dbReference type="NCBI Taxonomy" id="392030"/>
    <lineage>
        <taxon>Eukaryota</taxon>
        <taxon>Metazoa</taxon>
        <taxon>Spiralia</taxon>
        <taxon>Gnathifera</taxon>
        <taxon>Rotifera</taxon>
        <taxon>Eurotatoria</taxon>
        <taxon>Bdelloidea</taxon>
        <taxon>Philodinida</taxon>
        <taxon>Philodinidae</taxon>
        <taxon>Rotaria</taxon>
    </lineage>
</organism>
<evidence type="ECO:0000313" key="1">
    <source>
        <dbReference type="EMBL" id="CAF3896635.1"/>
    </source>
</evidence>
<dbReference type="Proteomes" id="UP000681720">
    <property type="component" value="Unassembled WGS sequence"/>
</dbReference>